<feature type="chain" id="PRO_5004364597" description="MucBP domain-containing protein" evidence="3">
    <location>
        <begin position="30"/>
        <end position="891"/>
    </location>
</feature>
<evidence type="ECO:0000256" key="3">
    <source>
        <dbReference type="SAM" id="SignalP"/>
    </source>
</evidence>
<evidence type="ECO:0000259" key="4">
    <source>
        <dbReference type="Pfam" id="PF06458"/>
    </source>
</evidence>
<dbReference type="eggNOG" id="COG5492">
    <property type="taxonomic scope" value="Bacteria"/>
</dbReference>
<reference evidence="5 7" key="1">
    <citation type="submission" date="2013-02" db="EMBL/GenBank/DDBJ databases">
        <title>The Genome Sequence of Enterococcus haemoperoxidus BAA-382.</title>
        <authorList>
            <consortium name="The Broad Institute Genome Sequencing Platform"/>
            <consortium name="The Broad Institute Genome Sequencing Center for Infectious Disease"/>
            <person name="Earl A.M."/>
            <person name="Gilmore M.S."/>
            <person name="Lebreton F."/>
            <person name="Walker B."/>
            <person name="Young S.K."/>
            <person name="Zeng Q."/>
            <person name="Gargeya S."/>
            <person name="Fitzgerald M."/>
            <person name="Haas B."/>
            <person name="Abouelleil A."/>
            <person name="Alvarado L."/>
            <person name="Arachchi H.M."/>
            <person name="Berlin A.M."/>
            <person name="Chapman S.B."/>
            <person name="Dewar J."/>
            <person name="Goldberg J."/>
            <person name="Griggs A."/>
            <person name="Gujja S."/>
            <person name="Hansen M."/>
            <person name="Howarth C."/>
            <person name="Imamovic A."/>
            <person name="Larimer J."/>
            <person name="McCowan C."/>
            <person name="Murphy C."/>
            <person name="Neiman D."/>
            <person name="Pearson M."/>
            <person name="Priest M."/>
            <person name="Roberts A."/>
            <person name="Saif S."/>
            <person name="Shea T."/>
            <person name="Sisk P."/>
            <person name="Sykes S."/>
            <person name="Wortman J."/>
            <person name="Nusbaum C."/>
            <person name="Birren B."/>
        </authorList>
    </citation>
    <scope>NUCLEOTIDE SEQUENCE [LARGE SCALE GENOMIC DNA]</scope>
    <source>
        <strain evidence="5 7">ATCC BAA-382</strain>
    </source>
</reference>
<keyword evidence="3" id="KW-0732">Signal</keyword>
<dbReference type="Proteomes" id="UP000013858">
    <property type="component" value="Unassembled WGS sequence"/>
</dbReference>
<feature type="domain" description="MucBP" evidence="4">
    <location>
        <begin position="676"/>
        <end position="748"/>
    </location>
</feature>
<evidence type="ECO:0000256" key="2">
    <source>
        <dbReference type="SAM" id="MobiDB-lite"/>
    </source>
</evidence>
<evidence type="ECO:0000313" key="6">
    <source>
        <dbReference type="EMBL" id="EOT60149.1"/>
    </source>
</evidence>
<gene>
    <name evidence="6" type="ORF">I583_02784</name>
    <name evidence="5" type="ORF">UAW_01818</name>
</gene>
<dbReference type="EMBL" id="ASVY01000003">
    <property type="protein sequence ID" value="EOT60149.1"/>
    <property type="molecule type" value="Genomic_DNA"/>
</dbReference>
<feature type="region of interest" description="Disordered" evidence="2">
    <location>
        <begin position="32"/>
        <end position="81"/>
    </location>
</feature>
<dbReference type="Proteomes" id="UP000014197">
    <property type="component" value="Unassembled WGS sequence"/>
</dbReference>
<reference evidence="6 8" key="2">
    <citation type="submission" date="2013-03" db="EMBL/GenBank/DDBJ databases">
        <title>The Genome Sequence of Enterococcus haemoperoxidus BAA-382 (PacBio/Illumina hybrid assembly).</title>
        <authorList>
            <consortium name="The Broad Institute Genomics Platform"/>
            <consortium name="The Broad Institute Genome Sequencing Center for Infectious Disease"/>
            <person name="Earl A."/>
            <person name="Russ C."/>
            <person name="Gilmore M."/>
            <person name="Surin D."/>
            <person name="Walker B."/>
            <person name="Young S."/>
            <person name="Zeng Q."/>
            <person name="Gargeya S."/>
            <person name="Fitzgerald M."/>
            <person name="Haas B."/>
            <person name="Abouelleil A."/>
            <person name="Allen A.W."/>
            <person name="Alvarado L."/>
            <person name="Arachchi H.M."/>
            <person name="Berlin A.M."/>
            <person name="Chapman S.B."/>
            <person name="Gainer-Dewar J."/>
            <person name="Goldberg J."/>
            <person name="Griggs A."/>
            <person name="Gujja S."/>
            <person name="Hansen M."/>
            <person name="Howarth C."/>
            <person name="Imamovic A."/>
            <person name="Ireland A."/>
            <person name="Larimer J."/>
            <person name="McCowan C."/>
            <person name="Murphy C."/>
            <person name="Pearson M."/>
            <person name="Poon T.W."/>
            <person name="Priest M."/>
            <person name="Roberts A."/>
            <person name="Saif S."/>
            <person name="Shea T."/>
            <person name="Sisk P."/>
            <person name="Sykes S."/>
            <person name="Wortman J."/>
            <person name="Nusbaum C."/>
            <person name="Birren B."/>
        </authorList>
    </citation>
    <scope>NUCLEOTIDE SEQUENCE [LARGE SCALE GENOMIC DNA]</scope>
    <source>
        <strain evidence="6 8">ATCC BAA-382</strain>
    </source>
</reference>
<evidence type="ECO:0000313" key="5">
    <source>
        <dbReference type="EMBL" id="EOH96653.1"/>
    </source>
</evidence>
<feature type="compositionally biased region" description="Low complexity" evidence="2">
    <location>
        <begin position="43"/>
        <end position="72"/>
    </location>
</feature>
<dbReference type="AlphaFoldDB" id="R2QN57"/>
<dbReference type="PATRIC" id="fig|1158608.3.peg.1796"/>
<dbReference type="OrthoDB" id="2170790at2"/>
<accession>R2QN57</accession>
<name>R2QN57_9ENTE</name>
<comment type="caution">
    <text evidence="5">The sequence shown here is derived from an EMBL/GenBank/DDBJ whole genome shotgun (WGS) entry which is preliminary data.</text>
</comment>
<dbReference type="EMBL" id="AJAR01000016">
    <property type="protein sequence ID" value="EOH96653.1"/>
    <property type="molecule type" value="Genomic_DNA"/>
</dbReference>
<protein>
    <recommendedName>
        <fullName evidence="4">MucBP domain-containing protein</fullName>
    </recommendedName>
</protein>
<keyword evidence="8" id="KW-1185">Reference proteome</keyword>
<organism evidence="5 7">
    <name type="scientific">Enterococcus haemoperoxidus ATCC BAA-382</name>
    <dbReference type="NCBI Taxonomy" id="1158608"/>
    <lineage>
        <taxon>Bacteria</taxon>
        <taxon>Bacillati</taxon>
        <taxon>Bacillota</taxon>
        <taxon>Bacilli</taxon>
        <taxon>Lactobacillales</taxon>
        <taxon>Enterococcaceae</taxon>
        <taxon>Enterococcus</taxon>
    </lineage>
</organism>
<proteinExistence type="predicted"/>
<dbReference type="RefSeq" id="WP_010762020.1">
    <property type="nucleotide sequence ID" value="NZ_KB946316.1"/>
</dbReference>
<evidence type="ECO:0000313" key="7">
    <source>
        <dbReference type="Proteomes" id="UP000013858"/>
    </source>
</evidence>
<evidence type="ECO:0000256" key="1">
    <source>
        <dbReference type="ARBA" id="ARBA00022737"/>
    </source>
</evidence>
<sequence length="891" mass="97863">MRTKRQSILKRIIFLGSILVLLIPTNAIAQESDHSDEQSTAQETSQSVNQSTSSTETEVESSESSTATSSTEPMMGPQPRLSIGSGYVDTIQILDNKKGILHFKSVSKAVAVFGLGAQTVSRIKIDPEIAIPFFSTPNYKEYIGGQVDRNGSIGVSINITMQKLLTKNVGVIAGRDRAYYNESTETFNVLSPVYPIAMSDLWQNIDMTIDLGRWSKDTGILIERKSYYNVDLATSQGGTALSFSPSPSRSYLYDDVTELNSWIENPVDPTTITSENDRVFGGITKQNMENRHPADCTIRLSANNKIIAQNIPIDASGDWRYNSIQKFISGTVIKAQVVAKEKAVHENGYLDTNLSTPSYYTIGQDGTLWEQWQVKPPTISTAYDEETNITGSVPDQNRQYSRTYQLVIVLNGEIIYRGLDPEPGVYGAPVFGKNLATGDVIEAYIIGYEPGEAAKQSKTVKTIVLENKEGQENWANWIVDPPILDDADHGDDVITGSVPPQNKFNDRNYDVVVSVNGVKVGTERFTFNGGEFIIPLTNVLVEQDVITAKIVGHEAGQADKTSTTVTKVVSDSSNWEGWSVNAPLINEAYAGDGNITVDIGNQNIEFDREYQLKVSVNGVVVSNIIPAKVNGRHNIAVGFPLKGGDVIRAQIIGSQAHRPDKESSVTELIVGEKKQNVQVQFVDEEGTPLSDPVVLRGDAGTTIDLTKEATIQVVISSLVGKHFELVKAPNNESAISIDKEEKTVQYQFKGTLFVDSFPKTLNFGDKYLTKSFIKGEQPKYDVPLIIGDTRKKKTSWTLTATLAKPLTSQDSPSEVLPRALYYKQNDTTKVALKEGESQPIEVGTMSGTGIYNVSENWDSNKQGLQLNVFSNEVIQKGQYKAAILWQVSETP</sequence>
<feature type="signal peptide" evidence="3">
    <location>
        <begin position="1"/>
        <end position="29"/>
    </location>
</feature>
<dbReference type="Gene3D" id="3.10.20.320">
    <property type="entry name" value="Putative peptidoglycan bound protein (lpxtg motif)"/>
    <property type="match status" value="1"/>
</dbReference>
<dbReference type="InterPro" id="IPR009459">
    <property type="entry name" value="MucBP_dom"/>
</dbReference>
<evidence type="ECO:0000313" key="8">
    <source>
        <dbReference type="Proteomes" id="UP000014197"/>
    </source>
</evidence>
<keyword evidence="1" id="KW-0677">Repeat</keyword>
<dbReference type="Pfam" id="PF06458">
    <property type="entry name" value="MucBP"/>
    <property type="match status" value="1"/>
</dbReference>